<dbReference type="InterPro" id="IPR038591">
    <property type="entry name" value="NolW-like_sf"/>
</dbReference>
<feature type="domain" description="Type II/III secretion system secretin-like" evidence="6">
    <location>
        <begin position="266"/>
        <end position="418"/>
    </location>
</feature>
<evidence type="ECO:0000256" key="2">
    <source>
        <dbReference type="ARBA" id="ARBA00022729"/>
    </source>
</evidence>
<dbReference type="Pfam" id="PF03958">
    <property type="entry name" value="Secretin_N"/>
    <property type="match status" value="1"/>
</dbReference>
<keyword evidence="9" id="KW-1185">Reference proteome</keyword>
<comment type="similarity">
    <text evidence="4">Belongs to the bacterial secretin family.</text>
</comment>
<dbReference type="PRINTS" id="PR00811">
    <property type="entry name" value="BCTERIALGSPD"/>
</dbReference>
<dbReference type="GO" id="GO:0009306">
    <property type="term" value="P:protein secretion"/>
    <property type="evidence" value="ECO:0007669"/>
    <property type="project" value="InterPro"/>
</dbReference>
<dbReference type="PANTHER" id="PTHR30604">
    <property type="entry name" value="PROTEIN TRANSPORT PROTEIN HOFQ"/>
    <property type="match status" value="1"/>
</dbReference>
<comment type="subcellular location">
    <subcellularLocation>
        <location evidence="5">Cell outer membrane</location>
    </subcellularLocation>
    <subcellularLocation>
        <location evidence="1">Membrane</location>
    </subcellularLocation>
</comment>
<dbReference type="EMBL" id="ASJR01000026">
    <property type="protein sequence ID" value="ERP30906.1"/>
    <property type="molecule type" value="Genomic_DNA"/>
</dbReference>
<feature type="domain" description="NolW-like" evidence="7">
    <location>
        <begin position="138"/>
        <end position="198"/>
    </location>
</feature>
<evidence type="ECO:0000256" key="4">
    <source>
        <dbReference type="RuleBase" id="RU004003"/>
    </source>
</evidence>
<dbReference type="AlphaFoldDB" id="U7D5S6"/>
<dbReference type="PANTHER" id="PTHR30604:SF1">
    <property type="entry name" value="DNA UTILIZATION PROTEIN HOFQ"/>
    <property type="match status" value="1"/>
</dbReference>
<proteinExistence type="inferred from homology"/>
<name>U7D5S6_9BACT</name>
<evidence type="ECO:0000313" key="8">
    <source>
        <dbReference type="EMBL" id="ERP30906.1"/>
    </source>
</evidence>
<accession>U7D5S6</accession>
<dbReference type="Proteomes" id="UP000017148">
    <property type="component" value="Unassembled WGS sequence"/>
</dbReference>
<dbReference type="InterPro" id="IPR001775">
    <property type="entry name" value="GspD/PilQ"/>
</dbReference>
<dbReference type="Pfam" id="PF00263">
    <property type="entry name" value="Secretin"/>
    <property type="match status" value="1"/>
</dbReference>
<evidence type="ECO:0000259" key="6">
    <source>
        <dbReference type="Pfam" id="PF00263"/>
    </source>
</evidence>
<keyword evidence="3" id="KW-0472">Membrane</keyword>
<protein>
    <submittedName>
        <fullName evidence="8">Type IV pilus secretin PilQ</fullName>
    </submittedName>
</protein>
<gene>
    <name evidence="8" type="ORF">CALK_2217</name>
</gene>
<evidence type="ECO:0000256" key="3">
    <source>
        <dbReference type="ARBA" id="ARBA00023136"/>
    </source>
</evidence>
<dbReference type="GO" id="GO:0009279">
    <property type="term" value="C:cell outer membrane"/>
    <property type="evidence" value="ECO:0007669"/>
    <property type="project" value="UniProtKB-SubCell"/>
</dbReference>
<keyword evidence="5" id="KW-0813">Transport</keyword>
<dbReference type="Gene3D" id="3.30.1370.130">
    <property type="match status" value="1"/>
</dbReference>
<evidence type="ECO:0000259" key="7">
    <source>
        <dbReference type="Pfam" id="PF03958"/>
    </source>
</evidence>
<organism evidence="8 9">
    <name type="scientific">Chitinivibrio alkaliphilus ACht1</name>
    <dbReference type="NCBI Taxonomy" id="1313304"/>
    <lineage>
        <taxon>Bacteria</taxon>
        <taxon>Pseudomonadati</taxon>
        <taxon>Fibrobacterota</taxon>
        <taxon>Chitinivibrionia</taxon>
        <taxon>Chitinivibrionales</taxon>
        <taxon>Chitinivibrionaceae</taxon>
        <taxon>Chitinivibrio</taxon>
    </lineage>
</organism>
<dbReference type="eggNOG" id="COG4796">
    <property type="taxonomic scope" value="Bacteria"/>
</dbReference>
<dbReference type="Gene3D" id="3.30.1370.120">
    <property type="match status" value="1"/>
</dbReference>
<evidence type="ECO:0000256" key="1">
    <source>
        <dbReference type="ARBA" id="ARBA00004370"/>
    </source>
</evidence>
<dbReference type="InterPro" id="IPR004846">
    <property type="entry name" value="T2SS/T3SS_dom"/>
</dbReference>
<dbReference type="STRING" id="1313304.CALK_2217"/>
<comment type="caution">
    <text evidence="8">The sequence shown here is derived from an EMBL/GenBank/DDBJ whole genome shotgun (WGS) entry which is preliminary data.</text>
</comment>
<dbReference type="InterPro" id="IPR051808">
    <property type="entry name" value="Type_IV_pilus_biogenesis"/>
</dbReference>
<dbReference type="InterPro" id="IPR005644">
    <property type="entry name" value="NolW-like"/>
</dbReference>
<keyword evidence="2" id="KW-0732">Signal</keyword>
<sequence length="445" mass="49788">MCMLCLVSCILYAQDTSSYTDSIPSEDSAELSELGSAERRFSRWQWRDTELSSIMNHIAAAANVDIVVAPGVSEKLTLSVHDKTWQEVFLIVCRMADLTYEKMDNYLYVMDQGDFVQRQLRREQDRRNLESIKDLQIQIVELENTVAGDLEDAVGNLLSSRGQVSAVQNTNSLIIEDLPDRIPSIVEKIRHLDKELMQISIEVKIVEVASRVQSDLGVQWSFFNEAMGTGVEHLPGDEGVVAGPLGRASYGILNDDMFRIAMEYLFTETNSKMVAEPHITTLENSEASIFMGANVPVLQRDEAGNSVTQMIPAGTELMVRPTITQGNRINMNLNPLKRSYELTDQGPIITEQGANTHVSVRDGETIVIGGLTADENRESQGGIPLLKDIPIVGFLFRRSEKRVDNNDLVIFVTPHIVKSTYFEAQQEGYDEPQQVHIETGDFEIE</sequence>
<evidence type="ECO:0000256" key="5">
    <source>
        <dbReference type="RuleBase" id="RU004004"/>
    </source>
</evidence>
<reference evidence="8 9" key="1">
    <citation type="journal article" date="2013" name="Environ. Microbiol.">
        <title>Genome analysis of Chitinivibrio alkaliphilus gen. nov., sp. nov., a novel extremely haloalkaliphilic anaerobic chitinolytic bacterium from the candidate phylum Termite Group 3.</title>
        <authorList>
            <person name="Sorokin D.Y."/>
            <person name="Gumerov V.M."/>
            <person name="Rakitin A.L."/>
            <person name="Beletsky A.V."/>
            <person name="Damste J.S."/>
            <person name="Muyzer G."/>
            <person name="Mardanov A.V."/>
            <person name="Ravin N.V."/>
        </authorList>
    </citation>
    <scope>NUCLEOTIDE SEQUENCE [LARGE SCALE GENOMIC DNA]</scope>
    <source>
        <strain evidence="8 9">ACht1</strain>
    </source>
</reference>
<evidence type="ECO:0000313" key="9">
    <source>
        <dbReference type="Proteomes" id="UP000017148"/>
    </source>
</evidence>